<reference evidence="3" key="2">
    <citation type="submission" date="2015-01" db="EMBL/GenBank/DDBJ databases">
        <title>Evolutionary Origins and Diversification of the Mycorrhizal Mutualists.</title>
        <authorList>
            <consortium name="DOE Joint Genome Institute"/>
            <consortium name="Mycorrhizal Genomics Consortium"/>
            <person name="Kohler A."/>
            <person name="Kuo A."/>
            <person name="Nagy L.G."/>
            <person name="Floudas D."/>
            <person name="Copeland A."/>
            <person name="Barry K.W."/>
            <person name="Cichocki N."/>
            <person name="Veneault-Fourrey C."/>
            <person name="LaButti K."/>
            <person name="Lindquist E.A."/>
            <person name="Lipzen A."/>
            <person name="Lundell T."/>
            <person name="Morin E."/>
            <person name="Murat C."/>
            <person name="Riley R."/>
            <person name="Ohm R."/>
            <person name="Sun H."/>
            <person name="Tunlid A."/>
            <person name="Henrissat B."/>
            <person name="Grigoriev I.V."/>
            <person name="Hibbett D.S."/>
            <person name="Martin F."/>
        </authorList>
    </citation>
    <scope>NUCLEOTIDE SEQUENCE [LARGE SCALE GENOMIC DNA]</scope>
    <source>
        <strain evidence="3">UH-Slu-Lm8-n1</strain>
    </source>
</reference>
<reference evidence="2 3" key="1">
    <citation type="submission" date="2014-04" db="EMBL/GenBank/DDBJ databases">
        <authorList>
            <consortium name="DOE Joint Genome Institute"/>
            <person name="Kuo A."/>
            <person name="Ruytinx J."/>
            <person name="Rineau F."/>
            <person name="Colpaert J."/>
            <person name="Kohler A."/>
            <person name="Nagy L.G."/>
            <person name="Floudas D."/>
            <person name="Copeland A."/>
            <person name="Barry K.W."/>
            <person name="Cichocki N."/>
            <person name="Veneault-Fourrey C."/>
            <person name="LaButti K."/>
            <person name="Lindquist E.A."/>
            <person name="Lipzen A."/>
            <person name="Lundell T."/>
            <person name="Morin E."/>
            <person name="Murat C."/>
            <person name="Sun H."/>
            <person name="Tunlid A."/>
            <person name="Henrissat B."/>
            <person name="Grigoriev I.V."/>
            <person name="Hibbett D.S."/>
            <person name="Martin F."/>
            <person name="Nordberg H.P."/>
            <person name="Cantor M.N."/>
            <person name="Hua S.X."/>
        </authorList>
    </citation>
    <scope>NUCLEOTIDE SEQUENCE [LARGE SCALE GENOMIC DNA]</scope>
    <source>
        <strain evidence="2 3">UH-Slu-Lm8-n1</strain>
    </source>
</reference>
<feature type="domain" description="CHAT" evidence="1">
    <location>
        <begin position="15"/>
        <end position="99"/>
    </location>
</feature>
<name>A0A0C9ZXH3_9AGAM</name>
<evidence type="ECO:0000313" key="3">
    <source>
        <dbReference type="Proteomes" id="UP000054485"/>
    </source>
</evidence>
<gene>
    <name evidence="2" type="ORF">CY34DRAFT_787621</name>
</gene>
<dbReference type="HOGENOM" id="CLU_001305_1_2_1"/>
<proteinExistence type="predicted"/>
<dbReference type="Pfam" id="PF12770">
    <property type="entry name" value="CHAT"/>
    <property type="match status" value="1"/>
</dbReference>
<dbReference type="Proteomes" id="UP000054485">
    <property type="component" value="Unassembled WGS sequence"/>
</dbReference>
<evidence type="ECO:0000313" key="2">
    <source>
        <dbReference type="EMBL" id="KIK34141.1"/>
    </source>
</evidence>
<dbReference type="OrthoDB" id="9991317at2759"/>
<keyword evidence="3" id="KW-1185">Reference proteome</keyword>
<dbReference type="InterPro" id="IPR024983">
    <property type="entry name" value="CHAT_dom"/>
</dbReference>
<dbReference type="AlphaFoldDB" id="A0A0C9ZXH3"/>
<organism evidence="2 3">
    <name type="scientific">Suillus luteus UH-Slu-Lm8-n1</name>
    <dbReference type="NCBI Taxonomy" id="930992"/>
    <lineage>
        <taxon>Eukaryota</taxon>
        <taxon>Fungi</taxon>
        <taxon>Dikarya</taxon>
        <taxon>Basidiomycota</taxon>
        <taxon>Agaricomycotina</taxon>
        <taxon>Agaricomycetes</taxon>
        <taxon>Agaricomycetidae</taxon>
        <taxon>Boletales</taxon>
        <taxon>Suillineae</taxon>
        <taxon>Suillaceae</taxon>
        <taxon>Suillus</taxon>
    </lineage>
</organism>
<sequence length="106" mass="11653">MTLLHTPLDSLRTHGDQPLSLLDITQMDTSRHQFAFLYACQTAIGDFETPDEVIHLAAGLQFAGVKSVTGIIGILWKIDDGTVQHLVEAFYKNLCGDGTMNHKRAA</sequence>
<protein>
    <recommendedName>
        <fullName evidence="1">CHAT domain-containing protein</fullName>
    </recommendedName>
</protein>
<accession>A0A0C9ZXH3</accession>
<dbReference type="STRING" id="930992.A0A0C9ZXH3"/>
<dbReference type="InParanoid" id="A0A0C9ZXH3"/>
<evidence type="ECO:0000259" key="1">
    <source>
        <dbReference type="Pfam" id="PF12770"/>
    </source>
</evidence>
<dbReference type="EMBL" id="KN835803">
    <property type="protein sequence ID" value="KIK34141.1"/>
    <property type="molecule type" value="Genomic_DNA"/>
</dbReference>